<dbReference type="Proteomes" id="UP000886523">
    <property type="component" value="Unassembled WGS sequence"/>
</dbReference>
<evidence type="ECO:0000313" key="2">
    <source>
        <dbReference type="EMBL" id="KAF9515574.1"/>
    </source>
</evidence>
<dbReference type="AlphaFoldDB" id="A0A9P6DY43"/>
<dbReference type="PANTHER" id="PTHR16184:SF6">
    <property type="entry name" value="ELONGATOR COMPLEX PROTEIN 6"/>
    <property type="match status" value="1"/>
</dbReference>
<gene>
    <name evidence="2" type="ORF">BS47DRAFT_1341730</name>
</gene>
<protein>
    <submittedName>
        <fullName evidence="2">Uncharacterized protein</fullName>
    </submittedName>
</protein>
<organism evidence="2 3">
    <name type="scientific">Hydnum rufescens UP504</name>
    <dbReference type="NCBI Taxonomy" id="1448309"/>
    <lineage>
        <taxon>Eukaryota</taxon>
        <taxon>Fungi</taxon>
        <taxon>Dikarya</taxon>
        <taxon>Basidiomycota</taxon>
        <taxon>Agaricomycotina</taxon>
        <taxon>Agaricomycetes</taxon>
        <taxon>Cantharellales</taxon>
        <taxon>Hydnaceae</taxon>
        <taxon>Hydnum</taxon>
    </lineage>
</organism>
<dbReference type="OrthoDB" id="9995306at2759"/>
<dbReference type="GO" id="GO:0033588">
    <property type="term" value="C:elongator holoenzyme complex"/>
    <property type="evidence" value="ECO:0007669"/>
    <property type="project" value="InterPro"/>
</dbReference>
<dbReference type="PANTHER" id="PTHR16184">
    <property type="entry name" value="ELONGATOR COMPLEX PROTEIN 6"/>
    <property type="match status" value="1"/>
</dbReference>
<evidence type="ECO:0000313" key="3">
    <source>
        <dbReference type="Proteomes" id="UP000886523"/>
    </source>
</evidence>
<dbReference type="Pfam" id="PF09807">
    <property type="entry name" value="ELP6"/>
    <property type="match status" value="1"/>
</dbReference>
<dbReference type="EMBL" id="MU128948">
    <property type="protein sequence ID" value="KAF9515574.1"/>
    <property type="molecule type" value="Genomic_DNA"/>
</dbReference>
<sequence>MLAPLIPSLPYVPARNVIVIVDQLESSAEFLLHRALSLQLKDGLPCTLVATSNDLAHWSSISARSNLALAGYLSSKALVFIDGTAVVSARARENTKEPPLRLFRFARAVRALCIQNNVALIMLNHTLVPDEPSQFLRDLMQSCHLIISVTPFVSGRSGAVSGEITARPGPLNEDAYRKNDGQTETPVLQYRLTDSGAVFFDKGTAGGVL</sequence>
<proteinExistence type="predicted"/>
<name>A0A9P6DY43_9AGAM</name>
<dbReference type="GO" id="GO:0002098">
    <property type="term" value="P:tRNA wobble uridine modification"/>
    <property type="evidence" value="ECO:0007669"/>
    <property type="project" value="InterPro"/>
</dbReference>
<keyword evidence="3" id="KW-1185">Reference proteome</keyword>
<accession>A0A9P6DY43</accession>
<reference evidence="2" key="1">
    <citation type="journal article" date="2020" name="Nat. Commun.">
        <title>Large-scale genome sequencing of mycorrhizal fungi provides insights into the early evolution of symbiotic traits.</title>
        <authorList>
            <person name="Miyauchi S."/>
            <person name="Kiss E."/>
            <person name="Kuo A."/>
            <person name="Drula E."/>
            <person name="Kohler A."/>
            <person name="Sanchez-Garcia M."/>
            <person name="Morin E."/>
            <person name="Andreopoulos B."/>
            <person name="Barry K.W."/>
            <person name="Bonito G."/>
            <person name="Buee M."/>
            <person name="Carver A."/>
            <person name="Chen C."/>
            <person name="Cichocki N."/>
            <person name="Clum A."/>
            <person name="Culley D."/>
            <person name="Crous P.W."/>
            <person name="Fauchery L."/>
            <person name="Girlanda M."/>
            <person name="Hayes R.D."/>
            <person name="Keri Z."/>
            <person name="LaButti K."/>
            <person name="Lipzen A."/>
            <person name="Lombard V."/>
            <person name="Magnuson J."/>
            <person name="Maillard F."/>
            <person name="Murat C."/>
            <person name="Nolan M."/>
            <person name="Ohm R.A."/>
            <person name="Pangilinan J."/>
            <person name="Pereira M.F."/>
            <person name="Perotto S."/>
            <person name="Peter M."/>
            <person name="Pfister S."/>
            <person name="Riley R."/>
            <person name="Sitrit Y."/>
            <person name="Stielow J.B."/>
            <person name="Szollosi G."/>
            <person name="Zifcakova L."/>
            <person name="Stursova M."/>
            <person name="Spatafora J.W."/>
            <person name="Tedersoo L."/>
            <person name="Vaario L.M."/>
            <person name="Yamada A."/>
            <person name="Yan M."/>
            <person name="Wang P."/>
            <person name="Xu J."/>
            <person name="Bruns T."/>
            <person name="Baldrian P."/>
            <person name="Vilgalys R."/>
            <person name="Dunand C."/>
            <person name="Henrissat B."/>
            <person name="Grigoriev I.V."/>
            <person name="Hibbett D."/>
            <person name="Nagy L.G."/>
            <person name="Martin F.M."/>
        </authorList>
    </citation>
    <scope>NUCLEOTIDE SEQUENCE</scope>
    <source>
        <strain evidence="2">UP504</strain>
    </source>
</reference>
<dbReference type="InterPro" id="IPR018627">
    <property type="entry name" value="ELP6"/>
</dbReference>
<comment type="caution">
    <text evidence="2">The sequence shown here is derived from an EMBL/GenBank/DDBJ whole genome shotgun (WGS) entry which is preliminary data.</text>
</comment>
<evidence type="ECO:0000256" key="1">
    <source>
        <dbReference type="ARBA" id="ARBA00005043"/>
    </source>
</evidence>
<comment type="pathway">
    <text evidence="1">tRNA modification; 5-methoxycarbonylmethyl-2-thiouridine-tRNA biosynthesis.</text>
</comment>